<proteinExistence type="predicted"/>
<dbReference type="EMBL" id="LR798203">
    <property type="protein sequence ID" value="CAB5170706.1"/>
    <property type="molecule type" value="Genomic_DNA"/>
</dbReference>
<reference evidence="1" key="1">
    <citation type="submission" date="2020-05" db="EMBL/GenBank/DDBJ databases">
        <authorList>
            <person name="Chiriac C."/>
            <person name="Salcher M."/>
            <person name="Ghai R."/>
            <person name="Kavagutti S V."/>
        </authorList>
    </citation>
    <scope>NUCLEOTIDE SEQUENCE</scope>
</reference>
<accession>A0A6J7WC58</accession>
<organism evidence="1">
    <name type="scientific">uncultured Caudovirales phage</name>
    <dbReference type="NCBI Taxonomy" id="2100421"/>
    <lineage>
        <taxon>Viruses</taxon>
        <taxon>Duplodnaviria</taxon>
        <taxon>Heunggongvirae</taxon>
        <taxon>Uroviricota</taxon>
        <taxon>Caudoviricetes</taxon>
        <taxon>Peduoviridae</taxon>
        <taxon>Maltschvirus</taxon>
        <taxon>Maltschvirus maltsch</taxon>
    </lineage>
</organism>
<sequence length="83" mass="9631">MLDRETLQEAQRIANSDALNLVLEELIKKRTVEWINSDPKDPLVREIAWHSVQAIQALRNELRSVAQADDVAKWNRRLRGKTV</sequence>
<name>A0A6J7WC58_9CAUD</name>
<protein>
    <submittedName>
        <fullName evidence="1">Uncharacterized protein</fullName>
    </submittedName>
</protein>
<evidence type="ECO:0000313" key="1">
    <source>
        <dbReference type="EMBL" id="CAB5170706.1"/>
    </source>
</evidence>
<gene>
    <name evidence="1" type="ORF">UFOVP155_41</name>
</gene>